<evidence type="ECO:0000256" key="4">
    <source>
        <dbReference type="ARBA" id="ARBA00022741"/>
    </source>
</evidence>
<dbReference type="PANTHER" id="PTHR10055:SF1">
    <property type="entry name" value="TRYPTOPHAN--TRNA LIGASE, CYTOPLASMIC"/>
    <property type="match status" value="1"/>
</dbReference>
<dbReference type="PANTHER" id="PTHR10055">
    <property type="entry name" value="TRYPTOPHANYL-TRNA SYNTHETASE"/>
    <property type="match status" value="1"/>
</dbReference>
<dbReference type="Gene3D" id="1.10.240.10">
    <property type="entry name" value="Tyrosyl-Transfer RNA Synthetase"/>
    <property type="match status" value="1"/>
</dbReference>
<keyword evidence="4" id="KW-0547">Nucleotide-binding</keyword>
<dbReference type="GO" id="GO:0005737">
    <property type="term" value="C:cytoplasm"/>
    <property type="evidence" value="ECO:0007669"/>
    <property type="project" value="TreeGrafter"/>
</dbReference>
<dbReference type="NCBIfam" id="TIGR00233">
    <property type="entry name" value="trpS"/>
    <property type="match status" value="1"/>
</dbReference>
<dbReference type="GO" id="GO:0006436">
    <property type="term" value="P:tryptophanyl-tRNA aminoacylation"/>
    <property type="evidence" value="ECO:0007669"/>
    <property type="project" value="InterPro"/>
</dbReference>
<dbReference type="FunFam" id="1.10.240.10:FF:000007">
    <property type="entry name" value="Tryptophan--tRNA ligase"/>
    <property type="match status" value="1"/>
</dbReference>
<dbReference type="PRINTS" id="PR01039">
    <property type="entry name" value="TRNASYNTHTRP"/>
</dbReference>
<protein>
    <recommendedName>
        <fullName evidence="2">tryptophan--tRNA ligase</fullName>
        <ecNumber evidence="2">6.1.1.2</ecNumber>
    </recommendedName>
    <alternativeName>
        <fullName evidence="8">Tryptophanyl-tRNA synthetase</fullName>
    </alternativeName>
</protein>
<evidence type="ECO:0000256" key="1">
    <source>
        <dbReference type="ARBA" id="ARBA00005594"/>
    </source>
</evidence>
<comment type="catalytic activity">
    <reaction evidence="9">
        <text>tRNA(Trp) + L-tryptophan + ATP = L-tryptophyl-tRNA(Trp) + AMP + diphosphate + H(+)</text>
        <dbReference type="Rhea" id="RHEA:24080"/>
        <dbReference type="Rhea" id="RHEA-COMP:9671"/>
        <dbReference type="Rhea" id="RHEA-COMP:9705"/>
        <dbReference type="ChEBI" id="CHEBI:15378"/>
        <dbReference type="ChEBI" id="CHEBI:30616"/>
        <dbReference type="ChEBI" id="CHEBI:33019"/>
        <dbReference type="ChEBI" id="CHEBI:57912"/>
        <dbReference type="ChEBI" id="CHEBI:78442"/>
        <dbReference type="ChEBI" id="CHEBI:78535"/>
        <dbReference type="ChEBI" id="CHEBI:456215"/>
        <dbReference type="EC" id="6.1.1.2"/>
    </reaction>
</comment>
<sequence>MTYEVTPWTVKGNVDYDALTEKFGTQKIDENLLERIKKHTGELHHFLRRKIFFSHRDLNFLLDEYEKGNKFFLYTGRAPSGKVHLGHLIPWMFTKWLQDKFDVELWFQFPDEEKFLFKENLNFEDTEKALYDNMSDVIAVGFNPEKTHFLIDTKHANLMYKEACKVAKKITLSTAKATFGFTDENNIGEIFYTAMQAVPSFLPSVIYNRKVPCLIPCAIDQDPHFRLARDVLPKLNFYKPSVIHSVFLPGLKGMEEHGKMSSSEEQTAIFTTDNEKTVRKKIMKYAFSGGQATVEEHRKKGGNPDIDVSYQWLVFFEEDDEKLHKIYEDYGSGSLLTGELKEILIDKLNGYLRAHRERREKAGDLIDKFMFKI</sequence>
<evidence type="ECO:0000256" key="3">
    <source>
        <dbReference type="ARBA" id="ARBA00022598"/>
    </source>
</evidence>
<dbReference type="InterPro" id="IPR002306">
    <property type="entry name" value="Trp-tRNA-ligase"/>
</dbReference>
<name>A0A098E602_9ZZZZ</name>
<keyword evidence="6" id="KW-0648">Protein biosynthesis</keyword>
<dbReference type="Pfam" id="PF00579">
    <property type="entry name" value="tRNA-synt_1b"/>
    <property type="match status" value="1"/>
</dbReference>
<dbReference type="CDD" id="cd00806">
    <property type="entry name" value="TrpRS_core"/>
    <property type="match status" value="1"/>
</dbReference>
<keyword evidence="7" id="KW-0030">Aminoacyl-tRNA synthetase</keyword>
<gene>
    <name evidence="10" type="primary">trpS</name>
    <name evidence="10" type="ORF">MSIBF_A1320001</name>
</gene>
<dbReference type="InterPro" id="IPR001412">
    <property type="entry name" value="aa-tRNA-synth_I_CS"/>
</dbReference>
<evidence type="ECO:0000313" key="10">
    <source>
        <dbReference type="EMBL" id="CEG11217.1"/>
    </source>
</evidence>
<dbReference type="EMBL" id="CCXY01000038">
    <property type="protein sequence ID" value="CEG11217.1"/>
    <property type="molecule type" value="Genomic_DNA"/>
</dbReference>
<evidence type="ECO:0000256" key="8">
    <source>
        <dbReference type="ARBA" id="ARBA00030268"/>
    </source>
</evidence>
<reference evidence="10" key="1">
    <citation type="submission" date="2014-09" db="EMBL/GenBank/DDBJ databases">
        <authorList>
            <person name="Probst J Alexander"/>
        </authorList>
    </citation>
    <scope>NUCLEOTIDE SEQUENCE</scope>
</reference>
<evidence type="ECO:0000256" key="5">
    <source>
        <dbReference type="ARBA" id="ARBA00022840"/>
    </source>
</evidence>
<dbReference type="NCBIfam" id="NF008927">
    <property type="entry name" value="PRK12285.1-4"/>
    <property type="match status" value="1"/>
</dbReference>
<evidence type="ECO:0000256" key="2">
    <source>
        <dbReference type="ARBA" id="ARBA00013161"/>
    </source>
</evidence>
<dbReference type="Gene3D" id="3.40.50.620">
    <property type="entry name" value="HUPs"/>
    <property type="match status" value="1"/>
</dbReference>
<evidence type="ECO:0000256" key="9">
    <source>
        <dbReference type="ARBA" id="ARBA00049929"/>
    </source>
</evidence>
<organism evidence="10">
    <name type="scientific">groundwater metagenome</name>
    <dbReference type="NCBI Taxonomy" id="717931"/>
    <lineage>
        <taxon>unclassified sequences</taxon>
        <taxon>metagenomes</taxon>
        <taxon>ecological metagenomes</taxon>
    </lineage>
</organism>
<dbReference type="GO" id="GO:0004830">
    <property type="term" value="F:tryptophan-tRNA ligase activity"/>
    <property type="evidence" value="ECO:0007669"/>
    <property type="project" value="UniProtKB-EC"/>
</dbReference>
<comment type="similarity">
    <text evidence="1">Belongs to the class-I aminoacyl-tRNA synthetase family.</text>
</comment>
<dbReference type="InterPro" id="IPR014729">
    <property type="entry name" value="Rossmann-like_a/b/a_fold"/>
</dbReference>
<dbReference type="EC" id="6.1.1.2" evidence="2"/>
<evidence type="ECO:0000256" key="7">
    <source>
        <dbReference type="ARBA" id="ARBA00023146"/>
    </source>
</evidence>
<dbReference type="AlphaFoldDB" id="A0A098E602"/>
<accession>A0A098E602</accession>
<keyword evidence="5" id="KW-0067">ATP-binding</keyword>
<keyword evidence="3 10" id="KW-0436">Ligase</keyword>
<dbReference type="InterPro" id="IPR002305">
    <property type="entry name" value="aa-tRNA-synth_Ic"/>
</dbReference>
<dbReference type="SUPFAM" id="SSF52374">
    <property type="entry name" value="Nucleotidylyl transferase"/>
    <property type="match status" value="1"/>
</dbReference>
<dbReference type="GO" id="GO:0005524">
    <property type="term" value="F:ATP binding"/>
    <property type="evidence" value="ECO:0007669"/>
    <property type="project" value="UniProtKB-KW"/>
</dbReference>
<proteinExistence type="inferred from homology"/>
<dbReference type="PROSITE" id="PS00178">
    <property type="entry name" value="AA_TRNA_LIGASE_I"/>
    <property type="match status" value="1"/>
</dbReference>
<evidence type="ECO:0000256" key="6">
    <source>
        <dbReference type="ARBA" id="ARBA00022917"/>
    </source>
</evidence>